<feature type="transmembrane region" description="Helical" evidence="7">
    <location>
        <begin position="351"/>
        <end position="375"/>
    </location>
</feature>
<feature type="transmembrane region" description="Helical" evidence="7">
    <location>
        <begin position="304"/>
        <end position="330"/>
    </location>
</feature>
<dbReference type="GO" id="GO:0022857">
    <property type="term" value="F:transmembrane transporter activity"/>
    <property type="evidence" value="ECO:0007669"/>
    <property type="project" value="TreeGrafter"/>
</dbReference>
<dbReference type="InterPro" id="IPR025857">
    <property type="entry name" value="MacB_PCD"/>
</dbReference>
<comment type="subcellular location">
    <subcellularLocation>
        <location evidence="1">Cell membrane</location>
        <topology evidence="1">Multi-pass membrane protein</topology>
    </subcellularLocation>
</comment>
<dbReference type="STRING" id="1072256.CUTER_05935"/>
<protein>
    <submittedName>
        <fullName evidence="10">ABC-type antimicrobial peptide transport system, permease component</fullName>
    </submittedName>
</protein>
<gene>
    <name evidence="10" type="ORF">CUTER_05935</name>
</gene>
<keyword evidence="11" id="KW-1185">Reference proteome</keyword>
<evidence type="ECO:0000256" key="3">
    <source>
        <dbReference type="ARBA" id="ARBA00022692"/>
    </source>
</evidence>
<dbReference type="Pfam" id="PF12704">
    <property type="entry name" value="MacB_PCD"/>
    <property type="match status" value="1"/>
</dbReference>
<dbReference type="PANTHER" id="PTHR30572:SF4">
    <property type="entry name" value="ABC TRANSPORTER PERMEASE YTRF"/>
    <property type="match status" value="1"/>
</dbReference>
<evidence type="ECO:0000259" key="8">
    <source>
        <dbReference type="Pfam" id="PF02687"/>
    </source>
</evidence>
<keyword evidence="3 7" id="KW-0812">Transmembrane</keyword>
<evidence type="ECO:0000256" key="5">
    <source>
        <dbReference type="ARBA" id="ARBA00023136"/>
    </source>
</evidence>
<name>A0A0G3HH08_9CORY</name>
<reference evidence="11" key="2">
    <citation type="submission" date="2015-05" db="EMBL/GenBank/DDBJ databases">
        <title>Complete genome sequence of Corynebacterium uterequi DSM 45634, isolated from the uterus of a maiden mare.</title>
        <authorList>
            <person name="Ruckert C."/>
            <person name="Albersmeier A."/>
            <person name="Winkler A."/>
            <person name="Tauch A."/>
        </authorList>
    </citation>
    <scope>NUCLEOTIDE SEQUENCE [LARGE SCALE GENOMIC DNA]</scope>
    <source>
        <strain evidence="11">DSM 45634</strain>
    </source>
</reference>
<dbReference type="Proteomes" id="UP000035548">
    <property type="component" value="Chromosome"/>
</dbReference>
<feature type="transmembrane region" description="Helical" evidence="7">
    <location>
        <begin position="21"/>
        <end position="42"/>
    </location>
</feature>
<evidence type="ECO:0000256" key="6">
    <source>
        <dbReference type="ARBA" id="ARBA00038076"/>
    </source>
</evidence>
<dbReference type="InterPro" id="IPR003838">
    <property type="entry name" value="ABC3_permease_C"/>
</dbReference>
<dbReference type="InterPro" id="IPR050250">
    <property type="entry name" value="Macrolide_Exporter_MacB"/>
</dbReference>
<dbReference type="AlphaFoldDB" id="A0A0G3HH08"/>
<dbReference type="Pfam" id="PF02687">
    <property type="entry name" value="FtsX"/>
    <property type="match status" value="1"/>
</dbReference>
<keyword evidence="4 7" id="KW-1133">Transmembrane helix</keyword>
<comment type="similarity">
    <text evidence="6">Belongs to the ABC-4 integral membrane protein family.</text>
</comment>
<reference evidence="10 11" key="1">
    <citation type="journal article" date="2015" name="Genome Announc.">
        <title>Virulence Factor Genes Detected in the Complete Genome Sequence of Corynebacterium uterequi DSM 45634, Isolated from the Uterus of a Maiden Mare.</title>
        <authorList>
            <person name="Ruckert C."/>
            <person name="Kriete M."/>
            <person name="Jaenicke S."/>
            <person name="Winkler A."/>
            <person name="Tauch A."/>
        </authorList>
    </citation>
    <scope>NUCLEOTIDE SEQUENCE [LARGE SCALE GENOMIC DNA]</scope>
    <source>
        <strain evidence="10 11">DSM 45634</strain>
    </source>
</reference>
<feature type="domain" description="MacB-like periplasmic core" evidence="9">
    <location>
        <begin position="21"/>
        <end position="269"/>
    </location>
</feature>
<keyword evidence="2" id="KW-1003">Cell membrane</keyword>
<evidence type="ECO:0000256" key="4">
    <source>
        <dbReference type="ARBA" id="ARBA00022989"/>
    </source>
</evidence>
<dbReference type="RefSeq" id="WP_047259640.1">
    <property type="nucleotide sequence ID" value="NZ_CP011546.1"/>
</dbReference>
<dbReference type="KEGG" id="cut:CUTER_05935"/>
<keyword evidence="5 7" id="KW-0472">Membrane</keyword>
<evidence type="ECO:0000313" key="10">
    <source>
        <dbReference type="EMBL" id="AKK11183.1"/>
    </source>
</evidence>
<evidence type="ECO:0000259" key="9">
    <source>
        <dbReference type="Pfam" id="PF12704"/>
    </source>
</evidence>
<dbReference type="GO" id="GO:0005886">
    <property type="term" value="C:plasma membrane"/>
    <property type="evidence" value="ECO:0007669"/>
    <property type="project" value="UniProtKB-SubCell"/>
</dbReference>
<sequence length="428" mass="46194">MTLRESMLLALVSLRANKMRTLLTLLGIIVGITSVITILTLGQSLKIQNAESLADSGIFDVNVAVTQRTDEESDDPYAYLYSGQMPGPADQLPIEVLEDAAERFDDSIAALMISSSVMGGGQASFSDDSKPVDLSIFPVGTNEMEASKVNILVGRGLNEADFDSERRVAVIADTFVNEHFNGDPRKALGAKIDISSSMGTGRSTVFRVVGIYETDKSGGGLFSFSAAPGVYIPYTVNKLVGQDISKVQSITIRPEQGADVEVLKAELEEYLNREYRNNEKFQVRVFDFSSEMDTFNTFMNTLSLAISAIAGISLLVGGIGVMNIMLVSVTERTREIGVRKALGARRRDIRLQFVVESMMVCLLGGLLGLLLGGVFGGIGSSLMGRFVLPPIGGVLFAVLFSLAIGLFFGYYPANKAAKLDPIDALRYE</sequence>
<dbReference type="EMBL" id="CP011546">
    <property type="protein sequence ID" value="AKK11183.1"/>
    <property type="molecule type" value="Genomic_DNA"/>
</dbReference>
<dbReference type="PANTHER" id="PTHR30572">
    <property type="entry name" value="MEMBRANE COMPONENT OF TRANSPORTER-RELATED"/>
    <property type="match status" value="1"/>
</dbReference>
<evidence type="ECO:0000256" key="1">
    <source>
        <dbReference type="ARBA" id="ARBA00004651"/>
    </source>
</evidence>
<accession>A0A0G3HH08</accession>
<evidence type="ECO:0000256" key="2">
    <source>
        <dbReference type="ARBA" id="ARBA00022475"/>
    </source>
</evidence>
<evidence type="ECO:0000256" key="7">
    <source>
        <dbReference type="SAM" id="Phobius"/>
    </source>
</evidence>
<feature type="domain" description="ABC3 transporter permease C-terminal" evidence="8">
    <location>
        <begin position="308"/>
        <end position="421"/>
    </location>
</feature>
<dbReference type="PATRIC" id="fig|1072256.5.peg.1177"/>
<organism evidence="10 11">
    <name type="scientific">Corynebacterium uterequi</name>
    <dbReference type="NCBI Taxonomy" id="1072256"/>
    <lineage>
        <taxon>Bacteria</taxon>
        <taxon>Bacillati</taxon>
        <taxon>Actinomycetota</taxon>
        <taxon>Actinomycetes</taxon>
        <taxon>Mycobacteriales</taxon>
        <taxon>Corynebacteriaceae</taxon>
        <taxon>Corynebacterium</taxon>
    </lineage>
</organism>
<proteinExistence type="inferred from homology"/>
<feature type="transmembrane region" description="Helical" evidence="7">
    <location>
        <begin position="387"/>
        <end position="411"/>
    </location>
</feature>
<dbReference type="OrthoDB" id="9780560at2"/>
<evidence type="ECO:0000313" key="11">
    <source>
        <dbReference type="Proteomes" id="UP000035548"/>
    </source>
</evidence>